<protein>
    <submittedName>
        <fullName evidence="2">Uncharacterized protein</fullName>
    </submittedName>
</protein>
<keyword evidence="3" id="KW-1185">Reference proteome</keyword>
<dbReference type="Proteomes" id="UP001152622">
    <property type="component" value="Chromosome 5"/>
</dbReference>
<dbReference type="AlphaFoldDB" id="A0A9Q1FKC6"/>
<reference evidence="2" key="1">
    <citation type="journal article" date="2023" name="Science">
        <title>Genome structures resolve the early diversification of teleost fishes.</title>
        <authorList>
            <person name="Parey E."/>
            <person name="Louis A."/>
            <person name="Montfort J."/>
            <person name="Bouchez O."/>
            <person name="Roques C."/>
            <person name="Iampietro C."/>
            <person name="Lluch J."/>
            <person name="Castinel A."/>
            <person name="Donnadieu C."/>
            <person name="Desvignes T."/>
            <person name="Floi Bucao C."/>
            <person name="Jouanno E."/>
            <person name="Wen M."/>
            <person name="Mejri S."/>
            <person name="Dirks R."/>
            <person name="Jansen H."/>
            <person name="Henkel C."/>
            <person name="Chen W.J."/>
            <person name="Zahm M."/>
            <person name="Cabau C."/>
            <person name="Klopp C."/>
            <person name="Thompson A.W."/>
            <person name="Robinson-Rechavi M."/>
            <person name="Braasch I."/>
            <person name="Lecointre G."/>
            <person name="Bobe J."/>
            <person name="Postlethwait J.H."/>
            <person name="Berthelot C."/>
            <person name="Roest Crollius H."/>
            <person name="Guiguen Y."/>
        </authorList>
    </citation>
    <scope>NUCLEOTIDE SEQUENCE</scope>
    <source>
        <strain evidence="2">WJC10195</strain>
    </source>
</reference>
<evidence type="ECO:0000256" key="1">
    <source>
        <dbReference type="SAM" id="MobiDB-lite"/>
    </source>
</evidence>
<dbReference type="EMBL" id="JAINUF010000005">
    <property type="protein sequence ID" value="KAJ8360544.1"/>
    <property type="molecule type" value="Genomic_DNA"/>
</dbReference>
<evidence type="ECO:0000313" key="2">
    <source>
        <dbReference type="EMBL" id="KAJ8360544.1"/>
    </source>
</evidence>
<feature type="region of interest" description="Disordered" evidence="1">
    <location>
        <begin position="43"/>
        <end position="79"/>
    </location>
</feature>
<sequence length="118" mass="12454">MACATTDSTPRPPSLSLLISCGLTHGAGRLHRRPPQTLLSELGEGRSEEVATESYGPPALWDNPSAAGGGVRGAGEKKEHGRCCVRPRATVRLSGALSLFRFSLPLLLGGRSYSFPPQ</sequence>
<gene>
    <name evidence="2" type="ORF">SKAU_G00170690</name>
</gene>
<proteinExistence type="predicted"/>
<evidence type="ECO:0000313" key="3">
    <source>
        <dbReference type="Proteomes" id="UP001152622"/>
    </source>
</evidence>
<organism evidence="2 3">
    <name type="scientific">Synaphobranchus kaupii</name>
    <name type="common">Kaup's arrowtooth eel</name>
    <dbReference type="NCBI Taxonomy" id="118154"/>
    <lineage>
        <taxon>Eukaryota</taxon>
        <taxon>Metazoa</taxon>
        <taxon>Chordata</taxon>
        <taxon>Craniata</taxon>
        <taxon>Vertebrata</taxon>
        <taxon>Euteleostomi</taxon>
        <taxon>Actinopterygii</taxon>
        <taxon>Neopterygii</taxon>
        <taxon>Teleostei</taxon>
        <taxon>Anguilliformes</taxon>
        <taxon>Synaphobranchidae</taxon>
        <taxon>Synaphobranchus</taxon>
    </lineage>
</organism>
<accession>A0A9Q1FKC6</accession>
<comment type="caution">
    <text evidence="2">The sequence shown here is derived from an EMBL/GenBank/DDBJ whole genome shotgun (WGS) entry which is preliminary data.</text>
</comment>
<name>A0A9Q1FKC6_SYNKA</name>